<dbReference type="AlphaFoldDB" id="A0AAW4IQT8"/>
<evidence type="ECO:0000313" key="3">
    <source>
        <dbReference type="EMBL" id="MBO1517834.1"/>
    </source>
</evidence>
<reference evidence="3 4" key="1">
    <citation type="submission" date="2021-03" db="EMBL/GenBank/DDBJ databases">
        <authorList>
            <person name="Shang D.-D."/>
            <person name="Du Z.-J."/>
            <person name="Chen G.-J."/>
        </authorList>
    </citation>
    <scope>NUCLEOTIDE SEQUENCE [LARGE SCALE GENOMIC DNA]</scope>
    <source>
        <strain evidence="3 4">F2608</strain>
    </source>
</reference>
<protein>
    <recommendedName>
        <fullName evidence="5">Outer membrane protein, OmpA family</fullName>
    </recommendedName>
</protein>
<dbReference type="Proteomes" id="UP000664161">
    <property type="component" value="Unassembled WGS sequence"/>
</dbReference>
<feature type="compositionally biased region" description="Polar residues" evidence="1">
    <location>
        <begin position="408"/>
        <end position="424"/>
    </location>
</feature>
<proteinExistence type="predicted"/>
<feature type="transmembrane region" description="Helical" evidence="2">
    <location>
        <begin position="221"/>
        <end position="241"/>
    </location>
</feature>
<comment type="caution">
    <text evidence="3">The sequence shown here is derived from an EMBL/GenBank/DDBJ whole genome shotgun (WGS) entry which is preliminary data.</text>
</comment>
<keyword evidence="2" id="KW-1133">Transmembrane helix</keyword>
<dbReference type="EMBL" id="JAGBKN010000032">
    <property type="protein sequence ID" value="MBO1517834.1"/>
    <property type="molecule type" value="Genomic_DNA"/>
</dbReference>
<feature type="region of interest" description="Disordered" evidence="1">
    <location>
        <begin position="387"/>
        <end position="433"/>
    </location>
</feature>
<keyword evidence="2" id="KW-0472">Membrane</keyword>
<feature type="compositionally biased region" description="Low complexity" evidence="1">
    <location>
        <begin position="464"/>
        <end position="480"/>
    </location>
</feature>
<evidence type="ECO:0000313" key="4">
    <source>
        <dbReference type="Proteomes" id="UP000664161"/>
    </source>
</evidence>
<name>A0AAW4IQT8_9GAMM</name>
<evidence type="ECO:0000256" key="1">
    <source>
        <dbReference type="SAM" id="MobiDB-lite"/>
    </source>
</evidence>
<dbReference type="RefSeq" id="WP_207970229.1">
    <property type="nucleotide sequence ID" value="NZ_JAGBKN010000032.1"/>
</dbReference>
<evidence type="ECO:0008006" key="5">
    <source>
        <dbReference type="Google" id="ProtNLM"/>
    </source>
</evidence>
<evidence type="ECO:0000256" key="2">
    <source>
        <dbReference type="SAM" id="Phobius"/>
    </source>
</evidence>
<accession>A0AAW4IQT8</accession>
<gene>
    <name evidence="3" type="ORF">J3491_10895</name>
</gene>
<keyword evidence="2" id="KW-0812">Transmembrane</keyword>
<feature type="compositionally biased region" description="Polar residues" evidence="1">
    <location>
        <begin position="449"/>
        <end position="463"/>
    </location>
</feature>
<sequence>MSIIDQLEQTVTPAVLGEQASHQSVAYISLLEQFYAVLAARLAQPDIYSELLRSDETISTEAAVERPFFVQLWPDSAVQQGMIQAMAADHHIDETATKQLLTNAAPLVYRELMILANGQFLPAFLQQQTSALRQYLPIWSAPIITAAASGGLTNFEMATNAPINPNDTDDSDARAYGTHSSEGHFDKAGSAIHASPAAHHLAENISLKQERVRSRNLRRDLLVRVLLLAVAALGLALWAFVLKPNSAPPAEPVVTEPVAVPPAPEPVAAPTPVELIVGVDDSGSLYTCSAIVGDTALQNTLQQALRSSFGEQAAICQFTVQQGVANSIANLPAELLPNVLTMLRSTPFARLHLQNDRLTLEAPDAMLLQRLLSEMRALVPAMVIDSTAPIPLPDAPNAATSELDDADSLSNDAYPNDQYPNNATGAGEYQAADDETGDRVMPAPNNNASIPADTPNTVPNNLHSNIPTKNKSNNIPPNNSQTRPSGPISLSEVDEMASSVIVAEPAQVR</sequence>
<feature type="region of interest" description="Disordered" evidence="1">
    <location>
        <begin position="449"/>
        <end position="489"/>
    </location>
</feature>
<organism evidence="3 4">
    <name type="scientific">Psychrobacter halodurans</name>
    <dbReference type="NCBI Taxonomy" id="2818439"/>
    <lineage>
        <taxon>Bacteria</taxon>
        <taxon>Pseudomonadati</taxon>
        <taxon>Pseudomonadota</taxon>
        <taxon>Gammaproteobacteria</taxon>
        <taxon>Moraxellales</taxon>
        <taxon>Moraxellaceae</taxon>
        <taxon>Psychrobacter</taxon>
    </lineage>
</organism>
<keyword evidence="4" id="KW-1185">Reference proteome</keyword>